<dbReference type="PIRSF" id="PIRSF005578">
    <property type="entry name" value="TlyA"/>
    <property type="match status" value="1"/>
</dbReference>
<dbReference type="NCBIfam" id="TIGR00478">
    <property type="entry name" value="tly"/>
    <property type="match status" value="1"/>
</dbReference>
<evidence type="ECO:0000256" key="3">
    <source>
        <dbReference type="PROSITE-ProRule" id="PRU00182"/>
    </source>
</evidence>
<evidence type="ECO:0000256" key="2">
    <source>
        <dbReference type="ARBA" id="ARBA00029460"/>
    </source>
</evidence>
<protein>
    <submittedName>
        <fullName evidence="5">TlyA family RNA methyltransferase</fullName>
    </submittedName>
</protein>
<dbReference type="InterPro" id="IPR047048">
    <property type="entry name" value="TlyA"/>
</dbReference>
<reference evidence="5 6" key="1">
    <citation type="submission" date="2019-02" db="EMBL/GenBank/DDBJ databases">
        <title>Hansschlegelia quercus sp. nov., a novel methylotrophic bacterium from buds of oak (Quercus robur L.).</title>
        <authorList>
            <person name="Agafonova N.V."/>
            <person name="Kaparullina E.N."/>
            <person name="Grouzdev D.S."/>
            <person name="Doronina N.V."/>
        </authorList>
    </citation>
    <scope>NUCLEOTIDE SEQUENCE [LARGE SCALE GENOMIC DNA]</scope>
    <source>
        <strain evidence="5 6">Dub</strain>
    </source>
</reference>
<dbReference type="OrthoDB" id="9784736at2"/>
<dbReference type="GO" id="GO:0032259">
    <property type="term" value="P:methylation"/>
    <property type="evidence" value="ECO:0007669"/>
    <property type="project" value="UniProtKB-KW"/>
</dbReference>
<evidence type="ECO:0000313" key="5">
    <source>
        <dbReference type="EMBL" id="TBN54883.1"/>
    </source>
</evidence>
<keyword evidence="5" id="KW-0808">Transferase</keyword>
<dbReference type="Proteomes" id="UP000291613">
    <property type="component" value="Unassembled WGS sequence"/>
</dbReference>
<dbReference type="PANTHER" id="PTHR32319">
    <property type="entry name" value="BACTERIAL HEMOLYSIN-LIKE PROTEIN"/>
    <property type="match status" value="1"/>
</dbReference>
<evidence type="ECO:0000313" key="6">
    <source>
        <dbReference type="Proteomes" id="UP000291613"/>
    </source>
</evidence>
<dbReference type="SUPFAM" id="SSF55174">
    <property type="entry name" value="Alpha-L RNA-binding motif"/>
    <property type="match status" value="1"/>
</dbReference>
<feature type="domain" description="Ribosomal RNA methyltransferase FtsJ" evidence="4">
    <location>
        <begin position="63"/>
        <end position="245"/>
    </location>
</feature>
<dbReference type="EMBL" id="SIUB01000001">
    <property type="protein sequence ID" value="TBN54883.1"/>
    <property type="molecule type" value="Genomic_DNA"/>
</dbReference>
<comment type="similarity">
    <text evidence="2">Belongs to the TlyA family.</text>
</comment>
<evidence type="ECO:0000259" key="4">
    <source>
        <dbReference type="Pfam" id="PF01728"/>
    </source>
</evidence>
<dbReference type="PANTHER" id="PTHR32319:SF0">
    <property type="entry name" value="BACTERIAL HEMOLYSIN-LIKE PROTEIN"/>
    <property type="match status" value="1"/>
</dbReference>
<organism evidence="5 6">
    <name type="scientific">Hansschlegelia quercus</name>
    <dbReference type="NCBI Taxonomy" id="2528245"/>
    <lineage>
        <taxon>Bacteria</taxon>
        <taxon>Pseudomonadati</taxon>
        <taxon>Pseudomonadota</taxon>
        <taxon>Alphaproteobacteria</taxon>
        <taxon>Hyphomicrobiales</taxon>
        <taxon>Methylopilaceae</taxon>
        <taxon>Hansschlegelia</taxon>
    </lineage>
</organism>
<sequence>MTSAPQRRRADLLLVERGFFESRARAQAAIAAGLVFADGVAVRRASDGLAPHALIEASLEHPYVSRGGVKLAYALDHFAIDVTDAHALDVGASTGGFTEALLARGAAHVTAVDVGRGQLHERLKGDRRILSLEATDVRELSPNTLPEPPSIVTIDVSFAPLAVVLPPALALAAPQATLIALVKPQFEAGRKDIGKNGVVKDEAVRVRVVEAAEALIASLGFAHLGTATSPIAGGDGNVEYLIAAERRIG</sequence>
<keyword evidence="5" id="KW-0489">Methyltransferase</keyword>
<dbReference type="InterPro" id="IPR004538">
    <property type="entry name" value="Hemolysin_A/TlyA"/>
</dbReference>
<dbReference type="Pfam" id="PF01728">
    <property type="entry name" value="FtsJ"/>
    <property type="match status" value="1"/>
</dbReference>
<keyword evidence="1 3" id="KW-0694">RNA-binding</keyword>
<name>A0A4Q9GKQ8_9HYPH</name>
<evidence type="ECO:0000256" key="1">
    <source>
        <dbReference type="ARBA" id="ARBA00022884"/>
    </source>
</evidence>
<dbReference type="SUPFAM" id="SSF53335">
    <property type="entry name" value="S-adenosyl-L-methionine-dependent methyltransferases"/>
    <property type="match status" value="1"/>
</dbReference>
<accession>A0A4Q9GKQ8</accession>
<dbReference type="PROSITE" id="PS50889">
    <property type="entry name" value="S4"/>
    <property type="match status" value="1"/>
</dbReference>
<dbReference type="Gene3D" id="3.10.290.10">
    <property type="entry name" value="RNA-binding S4 domain"/>
    <property type="match status" value="1"/>
</dbReference>
<comment type="caution">
    <text evidence="5">The sequence shown here is derived from an EMBL/GenBank/DDBJ whole genome shotgun (WGS) entry which is preliminary data.</text>
</comment>
<dbReference type="InterPro" id="IPR036986">
    <property type="entry name" value="S4_RNA-bd_sf"/>
</dbReference>
<gene>
    <name evidence="5" type="ORF">EYR15_01600</name>
</gene>
<dbReference type="AlphaFoldDB" id="A0A4Q9GKQ8"/>
<dbReference type="RefSeq" id="WP_131001136.1">
    <property type="nucleotide sequence ID" value="NZ_JBHSZR010000002.1"/>
</dbReference>
<dbReference type="GO" id="GO:0003723">
    <property type="term" value="F:RNA binding"/>
    <property type="evidence" value="ECO:0007669"/>
    <property type="project" value="UniProtKB-KW"/>
</dbReference>
<dbReference type="GO" id="GO:0008168">
    <property type="term" value="F:methyltransferase activity"/>
    <property type="evidence" value="ECO:0007669"/>
    <property type="project" value="UniProtKB-KW"/>
</dbReference>
<dbReference type="InterPro" id="IPR002877">
    <property type="entry name" value="RNA_MeTrfase_FtsJ_dom"/>
</dbReference>
<proteinExistence type="inferred from homology"/>
<dbReference type="Gene3D" id="3.40.50.150">
    <property type="entry name" value="Vaccinia Virus protein VP39"/>
    <property type="match status" value="1"/>
</dbReference>
<dbReference type="CDD" id="cd02440">
    <property type="entry name" value="AdoMet_MTases"/>
    <property type="match status" value="1"/>
</dbReference>
<keyword evidence="6" id="KW-1185">Reference proteome</keyword>
<dbReference type="InterPro" id="IPR029063">
    <property type="entry name" value="SAM-dependent_MTases_sf"/>
</dbReference>